<dbReference type="GO" id="GO:0043041">
    <property type="term" value="P:amino acid activation for nonribosomal peptide biosynthetic process"/>
    <property type="evidence" value="ECO:0007669"/>
    <property type="project" value="TreeGrafter"/>
</dbReference>
<comment type="caution">
    <text evidence="2">The sequence shown here is derived from an EMBL/GenBank/DDBJ whole genome shotgun (WGS) entry which is preliminary data.</text>
</comment>
<keyword evidence="3" id="KW-1185">Reference proteome</keyword>
<sequence length="443" mass="47442">SRSLAHQPLCQVLIAFQGRQPLVDLPGLDSTLRLPDIGIARFDLSFVFTEHPDAGAGHDLELVIEYRTDLFERTTVQRMTRQLEWILRAVTRDADVSVRRVELLTADERKSLAGQDATGAGITPRTAVSLFEDQVGDAPALVFKDQSLSYEDLNARANQLAHHLIRLGAGPDTLVGVAMPRSPEMVVAVLAVLKSGAAYLPIDPGYPRARIAFMLDDARPMVVVTTSDLVHDLPDTTLTLVFDDDTTRELGGSPVTNPTDADRSRPLLPQDCAYLIYTSGSTGIPKGVQVPHSGVASLAATHVDRLGAGPGSRVLQFAALSFDAAFWEMCMSLFTGGTFVLASAERLMPGPALAQLVRDHQVTHLTLPPTALAQLAEDGLPTGITLVVAGEACPPDLVKRWAPGRAMINAYGPTETTVCATMSDPLDVGGEAPIGRPVHDTRV</sequence>
<dbReference type="PANTHER" id="PTHR45527">
    <property type="entry name" value="NONRIBOSOMAL PEPTIDE SYNTHETASE"/>
    <property type="match status" value="1"/>
</dbReference>
<name>A0A229SLJ5_9PSEU</name>
<organism evidence="2 3">
    <name type="scientific">Amycolatopsis vastitatis</name>
    <dbReference type="NCBI Taxonomy" id="1905142"/>
    <lineage>
        <taxon>Bacteria</taxon>
        <taxon>Bacillati</taxon>
        <taxon>Actinomycetota</taxon>
        <taxon>Actinomycetes</taxon>
        <taxon>Pseudonocardiales</taxon>
        <taxon>Pseudonocardiaceae</taxon>
        <taxon>Amycolatopsis</taxon>
    </lineage>
</organism>
<dbReference type="Gene3D" id="3.30.559.30">
    <property type="entry name" value="Nonribosomal peptide synthetase, condensation domain"/>
    <property type="match status" value="1"/>
</dbReference>
<dbReference type="OrthoDB" id="2378856at2"/>
<dbReference type="AlphaFoldDB" id="A0A229SLJ5"/>
<dbReference type="EMBL" id="NMUL01000072">
    <property type="protein sequence ID" value="OXM59768.1"/>
    <property type="molecule type" value="Genomic_DNA"/>
</dbReference>
<dbReference type="SUPFAM" id="SSF56801">
    <property type="entry name" value="Acetyl-CoA synthetase-like"/>
    <property type="match status" value="1"/>
</dbReference>
<dbReference type="InterPro" id="IPR000873">
    <property type="entry name" value="AMP-dep_synth/lig_dom"/>
</dbReference>
<dbReference type="PANTHER" id="PTHR45527:SF1">
    <property type="entry name" value="FATTY ACID SYNTHASE"/>
    <property type="match status" value="1"/>
</dbReference>
<dbReference type="GO" id="GO:0005737">
    <property type="term" value="C:cytoplasm"/>
    <property type="evidence" value="ECO:0007669"/>
    <property type="project" value="TreeGrafter"/>
</dbReference>
<dbReference type="Pfam" id="PF00501">
    <property type="entry name" value="AMP-binding"/>
    <property type="match status" value="1"/>
</dbReference>
<dbReference type="GO" id="GO:0044550">
    <property type="term" value="P:secondary metabolite biosynthetic process"/>
    <property type="evidence" value="ECO:0007669"/>
    <property type="project" value="TreeGrafter"/>
</dbReference>
<dbReference type="FunFam" id="3.40.50.980:FF:000001">
    <property type="entry name" value="Non-ribosomal peptide synthetase"/>
    <property type="match status" value="1"/>
</dbReference>
<feature type="domain" description="AMP-dependent synthetase/ligase" evidence="1">
    <location>
        <begin position="135"/>
        <end position="443"/>
    </location>
</feature>
<dbReference type="Gene3D" id="3.40.50.980">
    <property type="match status" value="2"/>
</dbReference>
<feature type="non-terminal residue" evidence="2">
    <location>
        <position position="1"/>
    </location>
</feature>
<dbReference type="Proteomes" id="UP000215199">
    <property type="component" value="Unassembled WGS sequence"/>
</dbReference>
<gene>
    <name evidence="2" type="ORF">CF165_45950</name>
</gene>
<dbReference type="SUPFAM" id="SSF52777">
    <property type="entry name" value="CoA-dependent acyltransferases"/>
    <property type="match status" value="1"/>
</dbReference>
<accession>A0A229SLJ5</accession>
<dbReference type="RefSeq" id="WP_143268847.1">
    <property type="nucleotide sequence ID" value="NZ_NMUL01000072.1"/>
</dbReference>
<evidence type="ECO:0000259" key="1">
    <source>
        <dbReference type="Pfam" id="PF00501"/>
    </source>
</evidence>
<reference evidence="3" key="1">
    <citation type="submission" date="2017-07" db="EMBL/GenBank/DDBJ databases">
        <title>Comparative genome mining reveals phylogenetic distribution patterns of secondary metabolites in Amycolatopsis.</title>
        <authorList>
            <person name="Adamek M."/>
            <person name="Alanjary M."/>
            <person name="Sales-Ortells H."/>
            <person name="Goodfellow M."/>
            <person name="Bull A.T."/>
            <person name="Kalinowski J."/>
            <person name="Ziemert N."/>
        </authorList>
    </citation>
    <scope>NUCLEOTIDE SEQUENCE [LARGE SCALE GENOMIC DNA]</scope>
    <source>
        <strain evidence="3">H5</strain>
    </source>
</reference>
<feature type="non-terminal residue" evidence="2">
    <location>
        <position position="443"/>
    </location>
</feature>
<dbReference type="InterPro" id="IPR020845">
    <property type="entry name" value="AMP-binding_CS"/>
</dbReference>
<evidence type="ECO:0000313" key="2">
    <source>
        <dbReference type="EMBL" id="OXM59768.1"/>
    </source>
</evidence>
<proteinExistence type="predicted"/>
<dbReference type="GO" id="GO:0031177">
    <property type="term" value="F:phosphopantetheine binding"/>
    <property type="evidence" value="ECO:0007669"/>
    <property type="project" value="TreeGrafter"/>
</dbReference>
<evidence type="ECO:0000313" key="3">
    <source>
        <dbReference type="Proteomes" id="UP000215199"/>
    </source>
</evidence>
<protein>
    <submittedName>
        <fullName evidence="2">Non-ribosomal peptide synthetase</fullName>
    </submittedName>
</protein>
<dbReference type="PROSITE" id="PS00455">
    <property type="entry name" value="AMP_BINDING"/>
    <property type="match status" value="1"/>
</dbReference>